<protein>
    <submittedName>
        <fullName evidence="1">Uncharacterized protein</fullName>
    </submittedName>
</protein>
<reference evidence="1 2" key="1">
    <citation type="journal article" date="2018" name="Sci. Rep.">
        <title>Comparative genomics provides insights into the lifestyle and reveals functional heterogeneity of dark septate endophytic fungi.</title>
        <authorList>
            <person name="Knapp D.G."/>
            <person name="Nemeth J.B."/>
            <person name="Barry K."/>
            <person name="Hainaut M."/>
            <person name="Henrissat B."/>
            <person name="Johnson J."/>
            <person name="Kuo A."/>
            <person name="Lim J.H.P."/>
            <person name="Lipzen A."/>
            <person name="Nolan M."/>
            <person name="Ohm R.A."/>
            <person name="Tamas L."/>
            <person name="Grigoriev I.V."/>
            <person name="Spatafora J.W."/>
            <person name="Nagy L.G."/>
            <person name="Kovacs G.M."/>
        </authorList>
    </citation>
    <scope>NUCLEOTIDE SEQUENCE [LARGE SCALE GENOMIC DNA]</scope>
    <source>
        <strain evidence="1 2">DSE2036</strain>
    </source>
</reference>
<organism evidence="1 2">
    <name type="scientific">Periconia macrospinosa</name>
    <dbReference type="NCBI Taxonomy" id="97972"/>
    <lineage>
        <taxon>Eukaryota</taxon>
        <taxon>Fungi</taxon>
        <taxon>Dikarya</taxon>
        <taxon>Ascomycota</taxon>
        <taxon>Pezizomycotina</taxon>
        <taxon>Dothideomycetes</taxon>
        <taxon>Pleosporomycetidae</taxon>
        <taxon>Pleosporales</taxon>
        <taxon>Massarineae</taxon>
        <taxon>Periconiaceae</taxon>
        <taxon>Periconia</taxon>
    </lineage>
</organism>
<accession>A0A2V1DHS6</accession>
<dbReference type="Proteomes" id="UP000244855">
    <property type="component" value="Unassembled WGS sequence"/>
</dbReference>
<name>A0A2V1DHS6_9PLEO</name>
<dbReference type="AlphaFoldDB" id="A0A2V1DHS6"/>
<keyword evidence="2" id="KW-1185">Reference proteome</keyword>
<evidence type="ECO:0000313" key="2">
    <source>
        <dbReference type="Proteomes" id="UP000244855"/>
    </source>
</evidence>
<evidence type="ECO:0000313" key="1">
    <source>
        <dbReference type="EMBL" id="PVH96694.1"/>
    </source>
</evidence>
<dbReference type="EMBL" id="KZ805457">
    <property type="protein sequence ID" value="PVH96694.1"/>
    <property type="molecule type" value="Genomic_DNA"/>
</dbReference>
<proteinExistence type="predicted"/>
<sequence>MYIEYSTARSVGKNKKLRPQRCSHACHPSCHPAICHPATTGGRAQYNRFKQMSASHAIAFCQLQNGPQ</sequence>
<gene>
    <name evidence="1" type="ORF">DM02DRAFT_617040</name>
</gene>